<comment type="pathway">
    <text evidence="2 10">Cofactor biosynthesis; NAD(+) biosynthesis; deamido-NAD(+) from nicotinate D-ribonucleotide: step 1/1.</text>
</comment>
<dbReference type="NCBIfam" id="NF000840">
    <property type="entry name" value="PRK00071.1-3"/>
    <property type="match status" value="1"/>
</dbReference>
<evidence type="ECO:0000256" key="5">
    <source>
        <dbReference type="ARBA" id="ARBA00022695"/>
    </source>
</evidence>
<comment type="catalytic activity">
    <reaction evidence="9 10">
        <text>nicotinate beta-D-ribonucleotide + ATP + H(+) = deamido-NAD(+) + diphosphate</text>
        <dbReference type="Rhea" id="RHEA:22860"/>
        <dbReference type="ChEBI" id="CHEBI:15378"/>
        <dbReference type="ChEBI" id="CHEBI:30616"/>
        <dbReference type="ChEBI" id="CHEBI:33019"/>
        <dbReference type="ChEBI" id="CHEBI:57502"/>
        <dbReference type="ChEBI" id="CHEBI:58437"/>
        <dbReference type="EC" id="2.7.7.18"/>
    </reaction>
</comment>
<evidence type="ECO:0000256" key="8">
    <source>
        <dbReference type="ARBA" id="ARBA00023027"/>
    </source>
</evidence>
<dbReference type="InterPro" id="IPR005248">
    <property type="entry name" value="NadD/NMNAT"/>
</dbReference>
<feature type="domain" description="Cytidyltransferase-like" evidence="11">
    <location>
        <begin position="6"/>
        <end position="161"/>
    </location>
</feature>
<evidence type="ECO:0000256" key="4">
    <source>
        <dbReference type="ARBA" id="ARBA00022679"/>
    </source>
</evidence>
<dbReference type="SUPFAM" id="SSF52374">
    <property type="entry name" value="Nucleotidylyl transferase"/>
    <property type="match status" value="1"/>
</dbReference>
<evidence type="ECO:0000256" key="10">
    <source>
        <dbReference type="HAMAP-Rule" id="MF_00244"/>
    </source>
</evidence>
<organism evidence="12 13">
    <name type="scientific">Lentibacillus halophilus</name>
    <dbReference type="NCBI Taxonomy" id="295065"/>
    <lineage>
        <taxon>Bacteria</taxon>
        <taxon>Bacillati</taxon>
        <taxon>Bacillota</taxon>
        <taxon>Bacilli</taxon>
        <taxon>Bacillales</taxon>
        <taxon>Bacillaceae</taxon>
        <taxon>Lentibacillus</taxon>
    </lineage>
</organism>
<keyword evidence="7 10" id="KW-0067">ATP-binding</keyword>
<comment type="similarity">
    <text evidence="10">Belongs to the NadD family.</text>
</comment>
<evidence type="ECO:0000256" key="6">
    <source>
        <dbReference type="ARBA" id="ARBA00022741"/>
    </source>
</evidence>
<keyword evidence="4 10" id="KW-0808">Transferase</keyword>
<dbReference type="Gene3D" id="3.40.50.620">
    <property type="entry name" value="HUPs"/>
    <property type="match status" value="1"/>
</dbReference>
<evidence type="ECO:0000313" key="13">
    <source>
        <dbReference type="Proteomes" id="UP001501459"/>
    </source>
</evidence>
<name>A0ABP3J5J3_9BACI</name>
<evidence type="ECO:0000259" key="11">
    <source>
        <dbReference type="Pfam" id="PF01467"/>
    </source>
</evidence>
<proteinExistence type="inferred from homology"/>
<dbReference type="RefSeq" id="WP_343752723.1">
    <property type="nucleotide sequence ID" value="NZ_BAAADM010000054.1"/>
</dbReference>
<dbReference type="NCBIfam" id="TIGR00482">
    <property type="entry name" value="nicotinate (nicotinamide) nucleotide adenylyltransferase"/>
    <property type="match status" value="1"/>
</dbReference>
<dbReference type="Pfam" id="PF01467">
    <property type="entry name" value="CTP_transf_like"/>
    <property type="match status" value="1"/>
</dbReference>
<evidence type="ECO:0000256" key="9">
    <source>
        <dbReference type="ARBA" id="ARBA00048721"/>
    </source>
</evidence>
<comment type="caution">
    <text evidence="12">The sequence shown here is derived from an EMBL/GenBank/DDBJ whole genome shotgun (WGS) entry which is preliminary data.</text>
</comment>
<dbReference type="InterPro" id="IPR004821">
    <property type="entry name" value="Cyt_trans-like"/>
</dbReference>
<evidence type="ECO:0000256" key="2">
    <source>
        <dbReference type="ARBA" id="ARBA00005019"/>
    </source>
</evidence>
<dbReference type="PANTHER" id="PTHR39321">
    <property type="entry name" value="NICOTINATE-NUCLEOTIDE ADENYLYLTRANSFERASE-RELATED"/>
    <property type="match status" value="1"/>
</dbReference>
<keyword evidence="3 10" id="KW-0662">Pyridine nucleotide biosynthesis</keyword>
<dbReference type="GO" id="GO:0016779">
    <property type="term" value="F:nucleotidyltransferase activity"/>
    <property type="evidence" value="ECO:0007669"/>
    <property type="project" value="UniProtKB-KW"/>
</dbReference>
<dbReference type="EMBL" id="BAAADM010000054">
    <property type="protein sequence ID" value="GAA0442909.1"/>
    <property type="molecule type" value="Genomic_DNA"/>
</dbReference>
<keyword evidence="6 10" id="KW-0547">Nucleotide-binding</keyword>
<keyword evidence="8 10" id="KW-0520">NAD</keyword>
<dbReference type="CDD" id="cd02165">
    <property type="entry name" value="NMNAT"/>
    <property type="match status" value="1"/>
</dbReference>
<reference evidence="13" key="1">
    <citation type="journal article" date="2019" name="Int. J. Syst. Evol. Microbiol.">
        <title>The Global Catalogue of Microorganisms (GCM) 10K type strain sequencing project: providing services to taxonomists for standard genome sequencing and annotation.</title>
        <authorList>
            <consortium name="The Broad Institute Genomics Platform"/>
            <consortium name="The Broad Institute Genome Sequencing Center for Infectious Disease"/>
            <person name="Wu L."/>
            <person name="Ma J."/>
        </authorList>
    </citation>
    <scope>NUCLEOTIDE SEQUENCE [LARGE SCALE GENOMIC DNA]</scope>
    <source>
        <strain evidence="13">JCM 12149</strain>
    </source>
</reference>
<dbReference type="NCBIfam" id="TIGR00125">
    <property type="entry name" value="cyt_tran_rel"/>
    <property type="match status" value="1"/>
</dbReference>
<dbReference type="EC" id="2.7.7.18" evidence="10"/>
<dbReference type="Proteomes" id="UP001501459">
    <property type="component" value="Unassembled WGS sequence"/>
</dbReference>
<keyword evidence="13" id="KW-1185">Reference proteome</keyword>
<dbReference type="InterPro" id="IPR014729">
    <property type="entry name" value="Rossmann-like_a/b/a_fold"/>
</dbReference>
<keyword evidence="5 10" id="KW-0548">Nucleotidyltransferase</keyword>
<protein>
    <recommendedName>
        <fullName evidence="10">Probable nicotinate-nucleotide adenylyltransferase</fullName>
        <ecNumber evidence="10">2.7.7.18</ecNumber>
    </recommendedName>
    <alternativeName>
        <fullName evidence="10">Deamido-NAD(+) diphosphorylase</fullName>
    </alternativeName>
    <alternativeName>
        <fullName evidence="10">Deamido-NAD(+) pyrophosphorylase</fullName>
    </alternativeName>
    <alternativeName>
        <fullName evidence="10">Nicotinate mononucleotide adenylyltransferase</fullName>
        <shortName evidence="10">NaMN adenylyltransferase</shortName>
    </alternativeName>
</protein>
<dbReference type="PANTHER" id="PTHR39321:SF3">
    <property type="entry name" value="PHOSPHOPANTETHEINE ADENYLYLTRANSFERASE"/>
    <property type="match status" value="1"/>
</dbReference>
<evidence type="ECO:0000256" key="7">
    <source>
        <dbReference type="ARBA" id="ARBA00022840"/>
    </source>
</evidence>
<evidence type="ECO:0000313" key="12">
    <source>
        <dbReference type="EMBL" id="GAA0442909.1"/>
    </source>
</evidence>
<accession>A0ABP3J5J3</accession>
<comment type="function">
    <text evidence="1 10">Catalyzes the reversible adenylation of nicotinate mononucleotide (NaMN) to nicotinic acid adenine dinucleotide (NaAD).</text>
</comment>
<dbReference type="NCBIfam" id="NF000841">
    <property type="entry name" value="PRK00071.1-4"/>
    <property type="match status" value="1"/>
</dbReference>
<dbReference type="HAMAP" id="MF_00244">
    <property type="entry name" value="NaMN_adenylyltr"/>
    <property type="match status" value="1"/>
</dbReference>
<evidence type="ECO:0000256" key="1">
    <source>
        <dbReference type="ARBA" id="ARBA00002324"/>
    </source>
</evidence>
<sequence>MKYVGLLGGTFDPPHIGHLIVAQEVRETLGLDEVWFMPSQQPPHKQRAAAKAPDRAEMVRRAIAGNGYFHISTVEMDRTGKSFTYDTIILLMEKHPNVCFYFVIGADMVEYLPNWKHIDKLMEMVQFVGVKRNGFNIKSTYTVTEVDTPLINISSTDIKMRIGRGQSIRYLVPEGVKNYIKENHLYEER</sequence>
<gene>
    <name evidence="10" type="primary">nadD</name>
    <name evidence="12" type="ORF">GCM10008983_20030</name>
</gene>
<evidence type="ECO:0000256" key="3">
    <source>
        <dbReference type="ARBA" id="ARBA00022642"/>
    </source>
</evidence>